<evidence type="ECO:0000256" key="2">
    <source>
        <dbReference type="ARBA" id="ARBA00022692"/>
    </source>
</evidence>
<comment type="subcellular location">
    <subcellularLocation>
        <location evidence="1">Membrane</location>
        <topology evidence="1">Multi-pass membrane protein</topology>
    </subcellularLocation>
</comment>
<feature type="transmembrane region" description="Helical" evidence="5">
    <location>
        <begin position="399"/>
        <end position="423"/>
    </location>
</feature>
<proteinExistence type="predicted"/>
<dbReference type="InterPro" id="IPR036259">
    <property type="entry name" value="MFS_trans_sf"/>
</dbReference>
<organism evidence="6 7">
    <name type="scientific">Phialophora macrospora</name>
    <dbReference type="NCBI Taxonomy" id="1851006"/>
    <lineage>
        <taxon>Eukaryota</taxon>
        <taxon>Fungi</taxon>
        <taxon>Dikarya</taxon>
        <taxon>Ascomycota</taxon>
        <taxon>Pezizomycotina</taxon>
        <taxon>Eurotiomycetes</taxon>
        <taxon>Chaetothyriomycetidae</taxon>
        <taxon>Chaetothyriales</taxon>
        <taxon>Herpotrichiellaceae</taxon>
        <taxon>Phialophora</taxon>
    </lineage>
</organism>
<keyword evidence="2 5" id="KW-0812">Transmembrane</keyword>
<evidence type="ECO:0000256" key="5">
    <source>
        <dbReference type="SAM" id="Phobius"/>
    </source>
</evidence>
<feature type="transmembrane region" description="Helical" evidence="5">
    <location>
        <begin position="55"/>
        <end position="79"/>
    </location>
</feature>
<feature type="transmembrane region" description="Helical" evidence="5">
    <location>
        <begin position="464"/>
        <end position="487"/>
    </location>
</feature>
<dbReference type="InterPro" id="IPR011701">
    <property type="entry name" value="MFS"/>
</dbReference>
<dbReference type="PANTHER" id="PTHR23502">
    <property type="entry name" value="MAJOR FACILITATOR SUPERFAMILY"/>
    <property type="match status" value="1"/>
</dbReference>
<feature type="transmembrane region" description="Helical" evidence="5">
    <location>
        <begin position="213"/>
        <end position="231"/>
    </location>
</feature>
<evidence type="ECO:0000256" key="4">
    <source>
        <dbReference type="ARBA" id="ARBA00023136"/>
    </source>
</evidence>
<dbReference type="SUPFAM" id="SSF103473">
    <property type="entry name" value="MFS general substrate transporter"/>
    <property type="match status" value="1"/>
</dbReference>
<keyword evidence="3 5" id="KW-1133">Transmembrane helix</keyword>
<keyword evidence="4 5" id="KW-0472">Membrane</keyword>
<dbReference type="GO" id="GO:0022857">
    <property type="term" value="F:transmembrane transporter activity"/>
    <property type="evidence" value="ECO:0007669"/>
    <property type="project" value="InterPro"/>
</dbReference>
<feature type="transmembrane region" description="Helical" evidence="5">
    <location>
        <begin position="313"/>
        <end position="340"/>
    </location>
</feature>
<reference evidence="6 7" key="1">
    <citation type="submission" date="2015-01" db="EMBL/GenBank/DDBJ databases">
        <title>The Genome Sequence of Capronia semiimmersa CBS27337.</title>
        <authorList>
            <consortium name="The Broad Institute Genomics Platform"/>
            <person name="Cuomo C."/>
            <person name="de Hoog S."/>
            <person name="Gorbushina A."/>
            <person name="Stielow B."/>
            <person name="Teixiera M."/>
            <person name="Abouelleil A."/>
            <person name="Chapman S.B."/>
            <person name="Priest M."/>
            <person name="Young S.K."/>
            <person name="Wortman J."/>
            <person name="Nusbaum C."/>
            <person name="Birren B."/>
        </authorList>
    </citation>
    <scope>NUCLEOTIDE SEQUENCE [LARGE SCALE GENOMIC DNA]</scope>
    <source>
        <strain evidence="6 7">CBS 27337</strain>
    </source>
</reference>
<accession>A0A0D2F3Y3</accession>
<dbReference type="STRING" id="5601.A0A0D2F3Y3"/>
<feature type="transmembrane region" description="Helical" evidence="5">
    <location>
        <begin position="435"/>
        <end position="452"/>
    </location>
</feature>
<sequence>MAAVDIGLQTSELYGTSRLIDESGHGEKGDFILVPHPTTDPNDPLTWTYKRRGMCLAAVTFFTFFAGAIISGPVAGWVATSQETGITLTQLNYGYAISIMFLGVANIPWTIVANYYGRRPVYLACAFGTLLCCIWTAEYQNVHSYYAKSAIIGIFCAPYEGMVMTIVADLYFLHERGLYMALVFMHAIVGTDLGTIASAFISGTGVLNWRWCGWIGAMAFAVSFALLYFGFEETRFFRIAQSDPDSAASSTMPSTLAVGGDEKTKSLEPAADVEPAQPVHRAKTRKEKLALWSLPPPNVRVTPMQCFKEIMALFYYPAVVWAGCIYGINVSIYACVLSMLPAVIQVPPYNFTAVQLGLTRFGTIIGTLIALVLSGPLSDKVANAMARRNHGIREAEHRLPLFTLGLIVMPGACLIFGLCAAYQTHWIGVVFGEGLSSFGYAFTSELAMSYVVDCYRPVAIESMVGVVVIRNFYGFALTFAISPWLAASGVRNVSIALAVIAFGMYCLTLPMYMYGKRMRIWTSTRFPLAGRKIM</sequence>
<feature type="transmembrane region" description="Helical" evidence="5">
    <location>
        <begin position="91"/>
        <end position="109"/>
    </location>
</feature>
<keyword evidence="7" id="KW-1185">Reference proteome</keyword>
<evidence type="ECO:0000256" key="1">
    <source>
        <dbReference type="ARBA" id="ARBA00004141"/>
    </source>
</evidence>
<dbReference type="HOGENOM" id="CLU_008455_13_3_1"/>
<dbReference type="AlphaFoldDB" id="A0A0D2F3Y3"/>
<dbReference type="GO" id="GO:0005886">
    <property type="term" value="C:plasma membrane"/>
    <property type="evidence" value="ECO:0007669"/>
    <property type="project" value="TreeGrafter"/>
</dbReference>
<dbReference type="EMBL" id="KN846963">
    <property type="protein sequence ID" value="KIW62603.1"/>
    <property type="molecule type" value="Genomic_DNA"/>
</dbReference>
<feature type="transmembrane region" description="Helical" evidence="5">
    <location>
        <begin position="121"/>
        <end position="137"/>
    </location>
</feature>
<dbReference type="Proteomes" id="UP000054266">
    <property type="component" value="Unassembled WGS sequence"/>
</dbReference>
<feature type="transmembrane region" description="Helical" evidence="5">
    <location>
        <begin position="493"/>
        <end position="515"/>
    </location>
</feature>
<evidence type="ECO:0000256" key="3">
    <source>
        <dbReference type="ARBA" id="ARBA00022989"/>
    </source>
</evidence>
<gene>
    <name evidence="6" type="ORF">PV04_10763</name>
</gene>
<feature type="transmembrane region" description="Helical" evidence="5">
    <location>
        <begin position="360"/>
        <end position="378"/>
    </location>
</feature>
<dbReference type="PANTHER" id="PTHR23502:SF34">
    <property type="entry name" value="PROTEIN HOL1"/>
    <property type="match status" value="1"/>
</dbReference>
<protein>
    <recommendedName>
        <fullName evidence="8">Major facilitator superfamily (MFS) profile domain-containing protein</fullName>
    </recommendedName>
</protein>
<evidence type="ECO:0000313" key="6">
    <source>
        <dbReference type="EMBL" id="KIW62603.1"/>
    </source>
</evidence>
<feature type="transmembrane region" description="Helical" evidence="5">
    <location>
        <begin position="149"/>
        <end position="172"/>
    </location>
</feature>
<dbReference type="Pfam" id="PF07690">
    <property type="entry name" value="MFS_1"/>
    <property type="match status" value="1"/>
</dbReference>
<evidence type="ECO:0008006" key="8">
    <source>
        <dbReference type="Google" id="ProtNLM"/>
    </source>
</evidence>
<feature type="transmembrane region" description="Helical" evidence="5">
    <location>
        <begin position="179"/>
        <end position="201"/>
    </location>
</feature>
<dbReference type="Gene3D" id="1.20.1250.20">
    <property type="entry name" value="MFS general substrate transporter like domains"/>
    <property type="match status" value="1"/>
</dbReference>
<name>A0A0D2F3Y3_9EURO</name>
<evidence type="ECO:0000313" key="7">
    <source>
        <dbReference type="Proteomes" id="UP000054266"/>
    </source>
</evidence>